<evidence type="ECO:0000256" key="4">
    <source>
        <dbReference type="ARBA" id="ARBA00004496"/>
    </source>
</evidence>
<comment type="subcellular location">
    <subcellularLocation>
        <location evidence="4">Cytoplasm</location>
    </subcellularLocation>
    <subcellularLocation>
        <location evidence="3">Membrane</location>
        <topology evidence="3">Single-pass type I membrane protein</topology>
    </subcellularLocation>
    <subcellularLocation>
        <location evidence="2">Nucleus</location>
    </subcellularLocation>
</comment>
<dbReference type="AlphaFoldDB" id="A0A8K1GSM5"/>
<evidence type="ECO:0000313" key="26">
    <source>
        <dbReference type="Proteomes" id="UP000796761"/>
    </source>
</evidence>
<dbReference type="GO" id="GO:0046872">
    <property type="term" value="F:metal ion binding"/>
    <property type="evidence" value="ECO:0007669"/>
    <property type="project" value="UniProtKB-KW"/>
</dbReference>
<evidence type="ECO:0000256" key="21">
    <source>
        <dbReference type="ARBA" id="ARBA00047374"/>
    </source>
</evidence>
<evidence type="ECO:0000256" key="2">
    <source>
        <dbReference type="ARBA" id="ARBA00004123"/>
    </source>
</evidence>
<dbReference type="EC" id="2.4.1.186" evidence="20"/>
<evidence type="ECO:0000256" key="12">
    <source>
        <dbReference type="ARBA" id="ARBA00022729"/>
    </source>
</evidence>
<comment type="pathway">
    <text evidence="5">Glycan biosynthesis; glycogen biosynthesis.</text>
</comment>
<evidence type="ECO:0000256" key="23">
    <source>
        <dbReference type="ARBA" id="ARBA00049637"/>
    </source>
</evidence>
<dbReference type="OrthoDB" id="2014201at2759"/>
<dbReference type="Pfam" id="PF12301">
    <property type="entry name" value="CD99L2"/>
    <property type="match status" value="1"/>
</dbReference>
<organism evidence="25 26">
    <name type="scientific">Zosterops borbonicus</name>
    <dbReference type="NCBI Taxonomy" id="364589"/>
    <lineage>
        <taxon>Eukaryota</taxon>
        <taxon>Metazoa</taxon>
        <taxon>Chordata</taxon>
        <taxon>Craniata</taxon>
        <taxon>Vertebrata</taxon>
        <taxon>Euteleostomi</taxon>
        <taxon>Archelosauria</taxon>
        <taxon>Archosauria</taxon>
        <taxon>Dinosauria</taxon>
        <taxon>Saurischia</taxon>
        <taxon>Theropoda</taxon>
        <taxon>Coelurosauria</taxon>
        <taxon>Aves</taxon>
        <taxon>Neognathae</taxon>
        <taxon>Neoaves</taxon>
        <taxon>Telluraves</taxon>
        <taxon>Australaves</taxon>
        <taxon>Passeriformes</taxon>
        <taxon>Sylvioidea</taxon>
        <taxon>Zosteropidae</taxon>
        <taxon>Zosterops</taxon>
    </lineage>
</organism>
<dbReference type="GO" id="GO:0005737">
    <property type="term" value="C:cytoplasm"/>
    <property type="evidence" value="ECO:0007669"/>
    <property type="project" value="UniProtKB-SubCell"/>
</dbReference>
<keyword evidence="26" id="KW-1185">Reference proteome</keyword>
<protein>
    <recommendedName>
        <fullName evidence="20">glycogenin glucosyltransferase</fullName>
        <ecNumber evidence="20">2.4.1.186</ecNumber>
    </recommendedName>
</protein>
<evidence type="ECO:0000256" key="6">
    <source>
        <dbReference type="ARBA" id="ARBA00008763"/>
    </source>
</evidence>
<evidence type="ECO:0000256" key="20">
    <source>
        <dbReference type="ARBA" id="ARBA00038934"/>
    </source>
</evidence>
<keyword evidence="17" id="KW-0464">Manganese</keyword>
<dbReference type="GO" id="GO:0008466">
    <property type="term" value="F:glycogenin glucosyltransferase activity"/>
    <property type="evidence" value="ECO:0007669"/>
    <property type="project" value="UniProtKB-EC"/>
</dbReference>
<comment type="cofactor">
    <cofactor evidence="1">
        <name>Mn(2+)</name>
        <dbReference type="ChEBI" id="CHEBI:29035"/>
    </cofactor>
</comment>
<dbReference type="InterPro" id="IPR029044">
    <property type="entry name" value="Nucleotide-diphossugar_trans"/>
</dbReference>
<dbReference type="EMBL" id="SWJQ01000090">
    <property type="protein sequence ID" value="TRZ22690.1"/>
    <property type="molecule type" value="Genomic_DNA"/>
</dbReference>
<evidence type="ECO:0000256" key="10">
    <source>
        <dbReference type="ARBA" id="ARBA00022692"/>
    </source>
</evidence>
<keyword evidence="11" id="KW-0479">Metal-binding</keyword>
<evidence type="ECO:0000256" key="7">
    <source>
        <dbReference type="ARBA" id="ARBA00022490"/>
    </source>
</evidence>
<comment type="similarity">
    <text evidence="19">Belongs to the glycosyltransferase 8 family. Glycogenin subfamily.</text>
</comment>
<name>A0A8K1GSM5_9PASS</name>
<dbReference type="FunFam" id="3.90.550.10:FF:000025">
    <property type="entry name" value="Glycogenin-1 isoform 1"/>
    <property type="match status" value="1"/>
</dbReference>
<comment type="caution">
    <text evidence="25">The sequence shown here is derived from an EMBL/GenBank/DDBJ whole genome shotgun (WGS) entry which is preliminary data.</text>
</comment>
<dbReference type="CDD" id="cd02537">
    <property type="entry name" value="GT8_Glycogenin"/>
    <property type="match status" value="1"/>
</dbReference>
<evidence type="ECO:0000256" key="8">
    <source>
        <dbReference type="ARBA" id="ARBA00022553"/>
    </source>
</evidence>
<keyword evidence="12" id="KW-0732">Signal</keyword>
<dbReference type="Proteomes" id="UP000796761">
    <property type="component" value="Unassembled WGS sequence"/>
</dbReference>
<keyword evidence="9" id="KW-0808">Transferase</keyword>
<evidence type="ECO:0000256" key="3">
    <source>
        <dbReference type="ARBA" id="ARBA00004479"/>
    </source>
</evidence>
<dbReference type="GO" id="GO:0016020">
    <property type="term" value="C:membrane"/>
    <property type="evidence" value="ECO:0007669"/>
    <property type="project" value="UniProtKB-SubCell"/>
</dbReference>
<dbReference type="InterPro" id="IPR022078">
    <property type="entry name" value="CD99L2"/>
</dbReference>
<keyword evidence="7" id="KW-0963">Cytoplasm</keyword>
<accession>A0A8K1GSM5</accession>
<dbReference type="InterPro" id="IPR050587">
    <property type="entry name" value="GNT1/Glycosyltrans_8"/>
</dbReference>
<evidence type="ECO:0000256" key="19">
    <source>
        <dbReference type="ARBA" id="ARBA00038162"/>
    </source>
</evidence>
<comment type="function">
    <text evidence="23">Glycogenin participates in the glycogen biosynthetic process along with glycogen synthase and glycogen branching enzyme. It catalyzes the formation of a short alpha (1,4)-glucosyl chain covalently attached via a glucose 1-O-tyrosyl linkage to internal tyrosine residues and these chains act as primers for the elongation reaction catalyzed by glycogen synthase.</text>
</comment>
<keyword evidence="14" id="KW-0320">Glycogen biosynthesis</keyword>
<evidence type="ECO:0000256" key="18">
    <source>
        <dbReference type="ARBA" id="ARBA00023242"/>
    </source>
</evidence>
<evidence type="ECO:0000256" key="1">
    <source>
        <dbReference type="ARBA" id="ARBA00001936"/>
    </source>
</evidence>
<evidence type="ECO:0000256" key="16">
    <source>
        <dbReference type="ARBA" id="ARBA00023180"/>
    </source>
</evidence>
<keyword evidence="8" id="KW-0597">Phosphoprotein</keyword>
<reference evidence="25" key="1">
    <citation type="submission" date="2019-04" db="EMBL/GenBank/DDBJ databases">
        <title>Genome assembly of Zosterops borbonicus 15179.</title>
        <authorList>
            <person name="Leroy T."/>
            <person name="Anselmetti Y."/>
            <person name="Tilak M.-K."/>
            <person name="Nabholz B."/>
        </authorList>
    </citation>
    <scope>NUCLEOTIDE SEQUENCE</scope>
    <source>
        <strain evidence="25">HGM_15179</strain>
        <tissue evidence="25">Muscle</tissue>
    </source>
</reference>
<evidence type="ECO:0000256" key="14">
    <source>
        <dbReference type="ARBA" id="ARBA00023056"/>
    </source>
</evidence>
<keyword evidence="10" id="KW-0812">Transmembrane</keyword>
<evidence type="ECO:0000256" key="5">
    <source>
        <dbReference type="ARBA" id="ARBA00004964"/>
    </source>
</evidence>
<evidence type="ECO:0000313" key="25">
    <source>
        <dbReference type="EMBL" id="TRZ22690.1"/>
    </source>
</evidence>
<evidence type="ECO:0000256" key="9">
    <source>
        <dbReference type="ARBA" id="ARBA00022679"/>
    </source>
</evidence>
<dbReference type="Pfam" id="PF01501">
    <property type="entry name" value="Glyco_transf_8"/>
    <property type="match status" value="2"/>
</dbReference>
<dbReference type="GO" id="GO:0005978">
    <property type="term" value="P:glycogen biosynthetic process"/>
    <property type="evidence" value="ECO:0007669"/>
    <property type="project" value="UniProtKB-KW"/>
</dbReference>
<keyword evidence="16" id="KW-0325">Glycoprotein</keyword>
<dbReference type="SUPFAM" id="SSF53448">
    <property type="entry name" value="Nucleotide-diphospho-sugar transferases"/>
    <property type="match status" value="1"/>
</dbReference>
<dbReference type="PANTHER" id="PTHR11183">
    <property type="entry name" value="GLYCOGENIN SUBFAMILY MEMBER"/>
    <property type="match status" value="1"/>
</dbReference>
<gene>
    <name evidence="25" type="ORF">HGM15179_004398</name>
</gene>
<dbReference type="Gene3D" id="3.90.550.10">
    <property type="entry name" value="Spore Coat Polysaccharide Biosynthesis Protein SpsA, Chain A"/>
    <property type="match status" value="1"/>
</dbReference>
<feature type="region of interest" description="Disordered" evidence="24">
    <location>
        <begin position="71"/>
        <end position="116"/>
    </location>
</feature>
<proteinExistence type="inferred from homology"/>
<evidence type="ECO:0000256" key="11">
    <source>
        <dbReference type="ARBA" id="ARBA00022723"/>
    </source>
</evidence>
<evidence type="ECO:0000256" key="22">
    <source>
        <dbReference type="ARBA" id="ARBA00047924"/>
    </source>
</evidence>
<evidence type="ECO:0000256" key="24">
    <source>
        <dbReference type="SAM" id="MobiDB-lite"/>
    </source>
</evidence>
<dbReference type="GO" id="GO:0005634">
    <property type="term" value="C:nucleus"/>
    <property type="evidence" value="ECO:0007669"/>
    <property type="project" value="UniProtKB-SubCell"/>
</dbReference>
<evidence type="ECO:0000256" key="13">
    <source>
        <dbReference type="ARBA" id="ARBA00022989"/>
    </source>
</evidence>
<dbReference type="InterPro" id="IPR002495">
    <property type="entry name" value="Glyco_trans_8"/>
</dbReference>
<comment type="catalytic activity">
    <reaction evidence="21">
        <text>[1,4-alpha-D-glucosyl](n)-L-tyrosyl-[glycogenin] + UDP-alpha-D-glucose = [1,4-alpha-D-glucosyl](n+1)-L-tyrosyl-[glycogenin] + UDP + H(+)</text>
        <dbReference type="Rhea" id="RHEA:56560"/>
        <dbReference type="Rhea" id="RHEA-COMP:14606"/>
        <dbReference type="Rhea" id="RHEA-COMP:14607"/>
        <dbReference type="ChEBI" id="CHEBI:15378"/>
        <dbReference type="ChEBI" id="CHEBI:58223"/>
        <dbReference type="ChEBI" id="CHEBI:58885"/>
        <dbReference type="ChEBI" id="CHEBI:140574"/>
        <dbReference type="EC" id="2.4.1.186"/>
    </reaction>
    <physiologicalReaction direction="left-to-right" evidence="21">
        <dbReference type="Rhea" id="RHEA:56561"/>
    </physiologicalReaction>
</comment>
<keyword evidence="13" id="KW-1133">Transmembrane helix</keyword>
<keyword evidence="18" id="KW-0539">Nucleus</keyword>
<comment type="catalytic activity">
    <reaction evidence="22">
        <text>L-tyrosyl-[glycogenin] + UDP-alpha-D-glucose = alpha-D-glucosyl-L-tyrosyl-[glycogenin] + UDP + H(+)</text>
        <dbReference type="Rhea" id="RHEA:23360"/>
        <dbReference type="Rhea" id="RHEA-COMP:14604"/>
        <dbReference type="Rhea" id="RHEA-COMP:14605"/>
        <dbReference type="ChEBI" id="CHEBI:15378"/>
        <dbReference type="ChEBI" id="CHEBI:46858"/>
        <dbReference type="ChEBI" id="CHEBI:58223"/>
        <dbReference type="ChEBI" id="CHEBI:58885"/>
        <dbReference type="ChEBI" id="CHEBI:140573"/>
        <dbReference type="EC" id="2.4.1.186"/>
    </reaction>
    <physiologicalReaction direction="left-to-right" evidence="22">
        <dbReference type="Rhea" id="RHEA:23361"/>
    </physiologicalReaction>
</comment>
<keyword evidence="15" id="KW-0472">Membrane</keyword>
<comment type="similarity">
    <text evidence="6">Belongs to the CD99 family.</text>
</comment>
<sequence>MFIIFRLHLRMFNIPMKFYQQTGQGDFDLADALDHPDDIITRKPTVIRRPTRPVFNNDLHLGDALGGGDISRKPLYPPLPPRPGSYGNSGGFDDSDLLDGRPLPPGDQEHNFNHGGNTDSGLIAGVTSPVISAFVILVVGSIAAYSAYKNKKLCFKPRVTDQAFVTLATDDVYCQGALVLGQSLRNHKTSRKLSVLITPEVSNGMKSVLSSVFDEVIEVDVLDSADSVHLALMQRPELGVTFTKLHCWTLTHYSKCVFMDADTLVLCNVDELFDREEFSAAPDSGWPDCFNSGVFVFRPSLKTYNLLLQFAAEHGSFDGGDQGLLNSFFSNWATADIGKHLPFLYNLSSSSVYTYVPAFNHFGSDAKVVHFLGATKPWNYKYNPQTKTVMQDGTTSASFHQLSFLALWWDIYSASILPLLEKLQKMEESESKECKHSFSGVEVTLKKVSPSVASSLPKPELPEQTNEVNPTACSPEELAFKAQPVYEVEPRDSNVHLSEPDRPSDQHVFQPAFQETSEMNEVAHSISELSIHFKPPKPTPEDERRKWEEGRMDYMGKDAFEHIKKKLDAFLH</sequence>
<evidence type="ECO:0000256" key="17">
    <source>
        <dbReference type="ARBA" id="ARBA00023211"/>
    </source>
</evidence>
<evidence type="ECO:0000256" key="15">
    <source>
        <dbReference type="ARBA" id="ARBA00023136"/>
    </source>
</evidence>